<keyword evidence="3" id="KW-1185">Reference proteome</keyword>
<feature type="compositionally biased region" description="Basic residues" evidence="1">
    <location>
        <begin position="74"/>
        <end position="92"/>
    </location>
</feature>
<dbReference type="AlphaFoldDB" id="A0A6A6WMK3"/>
<evidence type="ECO:0008006" key="4">
    <source>
        <dbReference type="Google" id="ProtNLM"/>
    </source>
</evidence>
<evidence type="ECO:0000313" key="2">
    <source>
        <dbReference type="EMBL" id="KAF2763441.1"/>
    </source>
</evidence>
<organism evidence="2 3">
    <name type="scientific">Pseudovirgaria hyperparasitica</name>
    <dbReference type="NCBI Taxonomy" id="470096"/>
    <lineage>
        <taxon>Eukaryota</taxon>
        <taxon>Fungi</taxon>
        <taxon>Dikarya</taxon>
        <taxon>Ascomycota</taxon>
        <taxon>Pezizomycotina</taxon>
        <taxon>Dothideomycetes</taxon>
        <taxon>Dothideomycetes incertae sedis</taxon>
        <taxon>Acrospermales</taxon>
        <taxon>Acrospermaceae</taxon>
        <taxon>Pseudovirgaria</taxon>
    </lineage>
</organism>
<reference evidence="2" key="1">
    <citation type="journal article" date="2020" name="Stud. Mycol.">
        <title>101 Dothideomycetes genomes: a test case for predicting lifestyles and emergence of pathogens.</title>
        <authorList>
            <person name="Haridas S."/>
            <person name="Albert R."/>
            <person name="Binder M."/>
            <person name="Bloem J."/>
            <person name="Labutti K."/>
            <person name="Salamov A."/>
            <person name="Andreopoulos B."/>
            <person name="Baker S."/>
            <person name="Barry K."/>
            <person name="Bills G."/>
            <person name="Bluhm B."/>
            <person name="Cannon C."/>
            <person name="Castanera R."/>
            <person name="Culley D."/>
            <person name="Daum C."/>
            <person name="Ezra D."/>
            <person name="Gonzalez J."/>
            <person name="Henrissat B."/>
            <person name="Kuo A."/>
            <person name="Liang C."/>
            <person name="Lipzen A."/>
            <person name="Lutzoni F."/>
            <person name="Magnuson J."/>
            <person name="Mondo S."/>
            <person name="Nolan M."/>
            <person name="Ohm R."/>
            <person name="Pangilinan J."/>
            <person name="Park H.-J."/>
            <person name="Ramirez L."/>
            <person name="Alfaro M."/>
            <person name="Sun H."/>
            <person name="Tritt A."/>
            <person name="Yoshinaga Y."/>
            <person name="Zwiers L.-H."/>
            <person name="Turgeon B."/>
            <person name="Goodwin S."/>
            <person name="Spatafora J."/>
            <person name="Crous P."/>
            <person name="Grigoriev I."/>
        </authorList>
    </citation>
    <scope>NUCLEOTIDE SEQUENCE</scope>
    <source>
        <strain evidence="2">CBS 121739</strain>
    </source>
</reference>
<accession>A0A6A6WMK3</accession>
<proteinExistence type="predicted"/>
<sequence>MRNFSFVVQSGTTLDAPSMKSVRSHVTREQMKKRRTLLEQQQQQQQQQQEQLQHAGSDKAQQQQQHKPDPPPPRKARPLTSKTKRNPRGKKKVIPEDQDEQVEMEIRRREEHDDDRHSSSTAPHLLLQSDHTSASTSATSSSAAVVAVAPTCCSSPSGQLTGTAAEFTSMPFSRRRMMQFFNRYYEFMGLYSVASPGIESEYSPFAGQLQQESFTNPAWLTSIALVATQKLDIYRERETTDLLKYKALALNALSKKIKASEVEETTILSVIAFFTYEVSRVVLPSRAPPRPWSHSALSSGTGQ</sequence>
<protein>
    <recommendedName>
        <fullName evidence="4">Transcription factor domain-containing protein</fullName>
    </recommendedName>
</protein>
<feature type="compositionally biased region" description="Low complexity" evidence="1">
    <location>
        <begin position="38"/>
        <end position="65"/>
    </location>
</feature>
<dbReference type="EMBL" id="ML996565">
    <property type="protein sequence ID" value="KAF2763441.1"/>
    <property type="molecule type" value="Genomic_DNA"/>
</dbReference>
<feature type="compositionally biased region" description="Polar residues" evidence="1">
    <location>
        <begin position="1"/>
        <end position="15"/>
    </location>
</feature>
<evidence type="ECO:0000256" key="1">
    <source>
        <dbReference type="SAM" id="MobiDB-lite"/>
    </source>
</evidence>
<gene>
    <name evidence="2" type="ORF">EJ05DRAFT_38761</name>
</gene>
<evidence type="ECO:0000313" key="3">
    <source>
        <dbReference type="Proteomes" id="UP000799437"/>
    </source>
</evidence>
<dbReference type="Proteomes" id="UP000799437">
    <property type="component" value="Unassembled WGS sequence"/>
</dbReference>
<feature type="region of interest" description="Disordered" evidence="1">
    <location>
        <begin position="1"/>
        <end position="102"/>
    </location>
</feature>
<name>A0A6A6WMK3_9PEZI</name>
<dbReference type="RefSeq" id="XP_033605892.1">
    <property type="nucleotide sequence ID" value="XM_033741292.1"/>
</dbReference>
<dbReference type="GeneID" id="54482346"/>